<dbReference type="GO" id="GO:0005634">
    <property type="term" value="C:nucleus"/>
    <property type="evidence" value="ECO:0007669"/>
    <property type="project" value="UniProtKB-UniRule"/>
</dbReference>
<feature type="region of interest" description="Disordered" evidence="4">
    <location>
        <begin position="165"/>
        <end position="191"/>
    </location>
</feature>
<evidence type="ECO:0000259" key="5">
    <source>
        <dbReference type="PROSITE" id="PS50118"/>
    </source>
</evidence>
<dbReference type="Gene3D" id="1.10.30.10">
    <property type="entry name" value="High mobility group box domain"/>
    <property type="match status" value="1"/>
</dbReference>
<dbReference type="GO" id="GO:0001228">
    <property type="term" value="F:DNA-binding transcription activator activity, RNA polymerase II-specific"/>
    <property type="evidence" value="ECO:0007669"/>
    <property type="project" value="TreeGrafter"/>
</dbReference>
<protein>
    <recommendedName>
        <fullName evidence="5">HMG box domain-containing protein</fullName>
    </recommendedName>
</protein>
<dbReference type="InterPro" id="IPR050140">
    <property type="entry name" value="SRY-related_HMG-box_TF-like"/>
</dbReference>
<keyword evidence="7" id="KW-1185">Reference proteome</keyword>
<feature type="domain" description="HMG box" evidence="5">
    <location>
        <begin position="54"/>
        <end position="122"/>
    </location>
</feature>
<proteinExistence type="predicted"/>
<organism evidence="6 7">
    <name type="scientific">Parasitella parasitica</name>
    <dbReference type="NCBI Taxonomy" id="35722"/>
    <lineage>
        <taxon>Eukaryota</taxon>
        <taxon>Fungi</taxon>
        <taxon>Fungi incertae sedis</taxon>
        <taxon>Mucoromycota</taxon>
        <taxon>Mucoromycotina</taxon>
        <taxon>Mucoromycetes</taxon>
        <taxon>Mucorales</taxon>
        <taxon>Mucorineae</taxon>
        <taxon>Mucoraceae</taxon>
        <taxon>Parasitella</taxon>
    </lineage>
</organism>
<evidence type="ECO:0000256" key="1">
    <source>
        <dbReference type="ARBA" id="ARBA00023125"/>
    </source>
</evidence>
<keyword evidence="2" id="KW-0804">Transcription</keyword>
<feature type="DNA-binding region" description="HMG box" evidence="3">
    <location>
        <begin position="54"/>
        <end position="122"/>
    </location>
</feature>
<evidence type="ECO:0000256" key="4">
    <source>
        <dbReference type="SAM" id="MobiDB-lite"/>
    </source>
</evidence>
<gene>
    <name evidence="6" type="primary">PARPA_03795.1 scaffold 9785</name>
</gene>
<dbReference type="STRING" id="35722.A0A0B7N4Z1"/>
<dbReference type="EMBL" id="LN723286">
    <property type="protein sequence ID" value="CEP10159.1"/>
    <property type="molecule type" value="Genomic_DNA"/>
</dbReference>
<dbReference type="PANTHER" id="PTHR10270:SF161">
    <property type="entry name" value="SEX-DETERMINING REGION Y PROTEIN"/>
    <property type="match status" value="1"/>
</dbReference>
<sequence length="402" mass="44312">MFNASSSLSSQSSVFRLNKPKSASPRFSSAKAYAPYSLSPSPSVANNTAEVEKIPRPLNSFMIFRLEKQREIVDKCPGANHRDISKIISKWWKELPKNDKDWYVAEAEKRKAEHKALYPDYKFCPQKRATKPRAYRKRARNEFVARDFENKQSLSALFKGGMLTSSSSSAASNSPTSVSSDDSSSSQSDSLARFVRNEKLSSSKDFQFVNVQPTSSVSTSSSNSSNASVSDDPNTTSLAIKPPTVPELKVPEVPSTSSIYYPTTTSYYTVPPGAYSVPSQSTAYIHSTNAATANRTEPWVNYNIYANYYNPSGETYPHTPYVVGSNAAAPTALHYLTPNYHYYPALPPPVQYNTSCLYPYDSHNSNRSGNTSSTSNDSTINSVTENSAIAPSLLTQPFPYHS</sequence>
<feature type="compositionally biased region" description="Low complexity" evidence="4">
    <location>
        <begin position="1"/>
        <end position="13"/>
    </location>
</feature>
<dbReference type="Proteomes" id="UP000054107">
    <property type="component" value="Unassembled WGS sequence"/>
</dbReference>
<dbReference type="SMART" id="SM00398">
    <property type="entry name" value="HMG"/>
    <property type="match status" value="1"/>
</dbReference>
<dbReference type="GO" id="GO:0000978">
    <property type="term" value="F:RNA polymerase II cis-regulatory region sequence-specific DNA binding"/>
    <property type="evidence" value="ECO:0007669"/>
    <property type="project" value="TreeGrafter"/>
</dbReference>
<dbReference type="PROSITE" id="PS50118">
    <property type="entry name" value="HMG_BOX_2"/>
    <property type="match status" value="1"/>
</dbReference>
<feature type="region of interest" description="Disordered" evidence="4">
    <location>
        <begin position="1"/>
        <end position="27"/>
    </location>
</feature>
<dbReference type="GO" id="GO:0030154">
    <property type="term" value="P:cell differentiation"/>
    <property type="evidence" value="ECO:0007669"/>
    <property type="project" value="TreeGrafter"/>
</dbReference>
<dbReference type="Pfam" id="PF00505">
    <property type="entry name" value="HMG_box"/>
    <property type="match status" value="1"/>
</dbReference>
<evidence type="ECO:0000256" key="3">
    <source>
        <dbReference type="PROSITE-ProRule" id="PRU00267"/>
    </source>
</evidence>
<evidence type="ECO:0000313" key="7">
    <source>
        <dbReference type="Proteomes" id="UP000054107"/>
    </source>
</evidence>
<dbReference type="CDD" id="cd01389">
    <property type="entry name" value="HMG-box_ROX1-like"/>
    <property type="match status" value="1"/>
</dbReference>
<reference evidence="6 7" key="1">
    <citation type="submission" date="2014-09" db="EMBL/GenBank/DDBJ databases">
        <authorList>
            <person name="Ellenberger Sabrina"/>
        </authorList>
    </citation>
    <scope>NUCLEOTIDE SEQUENCE [LARGE SCALE GENOMIC DNA]</scope>
    <source>
        <strain evidence="6 7">CBS 412.66</strain>
    </source>
</reference>
<keyword evidence="1 3" id="KW-0238">DNA-binding</keyword>
<feature type="compositionally biased region" description="Low complexity" evidence="4">
    <location>
        <begin position="214"/>
        <end position="230"/>
    </location>
</feature>
<evidence type="ECO:0000313" key="6">
    <source>
        <dbReference type="EMBL" id="CEP10159.1"/>
    </source>
</evidence>
<evidence type="ECO:0000256" key="2">
    <source>
        <dbReference type="ARBA" id="ARBA00023163"/>
    </source>
</evidence>
<dbReference type="InterPro" id="IPR009071">
    <property type="entry name" value="HMG_box_dom"/>
</dbReference>
<name>A0A0B7N4Z1_9FUNG</name>
<dbReference type="AlphaFoldDB" id="A0A0B7N4Z1"/>
<dbReference type="OrthoDB" id="6247875at2759"/>
<feature type="region of interest" description="Disordered" evidence="4">
    <location>
        <begin position="214"/>
        <end position="243"/>
    </location>
</feature>
<keyword evidence="3" id="KW-0539">Nucleus</keyword>
<dbReference type="InterPro" id="IPR036910">
    <property type="entry name" value="HMG_box_dom_sf"/>
</dbReference>
<dbReference type="SUPFAM" id="SSF47095">
    <property type="entry name" value="HMG-box"/>
    <property type="match status" value="1"/>
</dbReference>
<accession>A0A0B7N4Z1</accession>
<dbReference type="PANTHER" id="PTHR10270">
    <property type="entry name" value="SOX TRANSCRIPTION FACTOR"/>
    <property type="match status" value="1"/>
</dbReference>